<reference evidence="2" key="1">
    <citation type="journal article" date="2023" name="G3 (Bethesda)">
        <title>Genome assembly and association tests identify interacting loci associated with vigor, precocity, and sex in interspecific pistachio rootstocks.</title>
        <authorList>
            <person name="Palmer W."/>
            <person name="Jacygrad E."/>
            <person name="Sagayaradj S."/>
            <person name="Cavanaugh K."/>
            <person name="Han R."/>
            <person name="Bertier L."/>
            <person name="Beede B."/>
            <person name="Kafkas S."/>
            <person name="Golino D."/>
            <person name="Preece J."/>
            <person name="Michelmore R."/>
        </authorList>
    </citation>
    <scope>NUCLEOTIDE SEQUENCE [LARGE SCALE GENOMIC DNA]</scope>
</reference>
<protein>
    <submittedName>
        <fullName evidence="1">Uncharacterized protein</fullName>
    </submittedName>
</protein>
<organism evidence="1 2">
    <name type="scientific">Pistacia integerrima</name>
    <dbReference type="NCBI Taxonomy" id="434235"/>
    <lineage>
        <taxon>Eukaryota</taxon>
        <taxon>Viridiplantae</taxon>
        <taxon>Streptophyta</taxon>
        <taxon>Embryophyta</taxon>
        <taxon>Tracheophyta</taxon>
        <taxon>Spermatophyta</taxon>
        <taxon>Magnoliopsida</taxon>
        <taxon>eudicotyledons</taxon>
        <taxon>Gunneridae</taxon>
        <taxon>Pentapetalae</taxon>
        <taxon>rosids</taxon>
        <taxon>malvids</taxon>
        <taxon>Sapindales</taxon>
        <taxon>Anacardiaceae</taxon>
        <taxon>Pistacia</taxon>
    </lineage>
</organism>
<keyword evidence="2" id="KW-1185">Reference proteome</keyword>
<evidence type="ECO:0000313" key="1">
    <source>
        <dbReference type="EMBL" id="KAJ0018847.1"/>
    </source>
</evidence>
<sequence>MIQNLRSYARTVVEKKAREEAGKVLIHMKDRFFRVFNHDDDSMPKVWTREVEIKNILKNAQSTSLRVLLDMVVIRLDEKLDRLKTYHFPHL</sequence>
<gene>
    <name evidence="1" type="ORF">Pint_11443</name>
</gene>
<dbReference type="Proteomes" id="UP001163603">
    <property type="component" value="Chromosome 12"/>
</dbReference>
<proteinExistence type="predicted"/>
<dbReference type="EMBL" id="CM047747">
    <property type="protein sequence ID" value="KAJ0018847.1"/>
    <property type="molecule type" value="Genomic_DNA"/>
</dbReference>
<evidence type="ECO:0000313" key="2">
    <source>
        <dbReference type="Proteomes" id="UP001163603"/>
    </source>
</evidence>
<accession>A0ACC0XM64</accession>
<name>A0ACC0XM64_9ROSI</name>
<comment type="caution">
    <text evidence="1">The sequence shown here is derived from an EMBL/GenBank/DDBJ whole genome shotgun (WGS) entry which is preliminary data.</text>
</comment>